<feature type="binding site" evidence="10">
    <location>
        <begin position="224"/>
        <end position="225"/>
    </location>
    <ligand>
        <name>FAD</name>
        <dbReference type="ChEBI" id="CHEBI:57692"/>
    </ligand>
</feature>
<sequence>MEALLSKTFQNLSKNSIANKMAKKYGLRFGAKRFVAGSNLEQAVDCVRELNSNGMLAMLNYLGEFTNSKTSAAETTEDLLRTLDAIKDHQLNCYLSIKLTSIGLEIGEDVCSENLQRILDKSEATDTFVRLEMEDYSNCQKTLDIFKEMKTKYRNIGTVVQAYLYRTENDINDLNNYNANLRLVKGAYNESSEVAYPNKADVDKNYKNIITTHLLNGNYAGIATHDDDAIRHTIRVAERNEIPKNNFEFQMLHGIRPELQKQLRDEGYKVRVYLPFGNEWFGYFMRRLAERPENLTFVVKNTFKKGAV</sequence>
<dbReference type="Gene3D" id="3.20.20.220">
    <property type="match status" value="1"/>
</dbReference>
<dbReference type="GO" id="GO:0004657">
    <property type="term" value="F:proline dehydrogenase activity"/>
    <property type="evidence" value="ECO:0007669"/>
    <property type="project" value="UniProtKB-EC"/>
</dbReference>
<evidence type="ECO:0000259" key="11">
    <source>
        <dbReference type="Pfam" id="PF01619"/>
    </source>
</evidence>
<gene>
    <name evidence="12" type="ORF">SAMN05421743_11099</name>
</gene>
<dbReference type="InterPro" id="IPR008219">
    <property type="entry name" value="PRODH_bac_arc"/>
</dbReference>
<dbReference type="PIRSF" id="PIRSF000196">
    <property type="entry name" value="Pro_dehydrog"/>
    <property type="match status" value="1"/>
</dbReference>
<evidence type="ECO:0000256" key="4">
    <source>
        <dbReference type="ARBA" id="ARBA00022741"/>
    </source>
</evidence>
<dbReference type="SUPFAM" id="SSF51730">
    <property type="entry name" value="FAD-linked oxidoreductase"/>
    <property type="match status" value="1"/>
</dbReference>
<keyword evidence="6" id="KW-0560">Oxidoreductase</keyword>
<keyword evidence="13" id="KW-1185">Reference proteome</keyword>
<dbReference type="GO" id="GO:0010133">
    <property type="term" value="P:L-proline catabolic process to L-glutamate"/>
    <property type="evidence" value="ECO:0007669"/>
    <property type="project" value="UniProtKB-UniPathway"/>
</dbReference>
<evidence type="ECO:0000313" key="13">
    <source>
        <dbReference type="Proteomes" id="UP000198584"/>
    </source>
</evidence>
<comment type="pathway">
    <text evidence="1">Amino-acid degradation; L-proline degradation into L-glutamate; L-glutamate from L-proline: step 1/2.</text>
</comment>
<keyword evidence="5 10" id="KW-0274">FAD</keyword>
<organism evidence="12 13">
    <name type="scientific">Thalassobacillus cyri</name>
    <dbReference type="NCBI Taxonomy" id="571932"/>
    <lineage>
        <taxon>Bacteria</taxon>
        <taxon>Bacillati</taxon>
        <taxon>Bacillota</taxon>
        <taxon>Bacilli</taxon>
        <taxon>Bacillales</taxon>
        <taxon>Bacillaceae</taxon>
        <taxon>Thalassobacillus</taxon>
    </lineage>
</organism>
<dbReference type="GO" id="GO:0000166">
    <property type="term" value="F:nucleotide binding"/>
    <property type="evidence" value="ECO:0007669"/>
    <property type="project" value="UniProtKB-KW"/>
</dbReference>
<evidence type="ECO:0000256" key="6">
    <source>
        <dbReference type="ARBA" id="ARBA00023002"/>
    </source>
</evidence>
<dbReference type="AlphaFoldDB" id="A0A1H4F2N4"/>
<dbReference type="RefSeq" id="WP_425441682.1">
    <property type="nucleotide sequence ID" value="NZ_FNQR01000010.1"/>
</dbReference>
<feature type="binding site" evidence="9">
    <location>
        <position position="287"/>
    </location>
    <ligand>
        <name>substrate</name>
    </ligand>
</feature>
<protein>
    <recommendedName>
        <fullName evidence="2">proline dehydrogenase</fullName>
        <ecNumber evidence="2">1.5.5.2</ecNumber>
    </recommendedName>
</protein>
<feature type="domain" description="Proline dehydrogenase" evidence="11">
    <location>
        <begin position="47"/>
        <end position="298"/>
    </location>
</feature>
<dbReference type="InterPro" id="IPR002872">
    <property type="entry name" value="Proline_DH_dom"/>
</dbReference>
<evidence type="ECO:0000256" key="1">
    <source>
        <dbReference type="ARBA" id="ARBA00004739"/>
    </source>
</evidence>
<feature type="binding site" evidence="9">
    <location>
        <position position="286"/>
    </location>
    <ligand>
        <name>substrate</name>
    </ligand>
</feature>
<accession>A0A1H4F2N4</accession>
<dbReference type="UniPathway" id="UPA00261">
    <property type="reaction ID" value="UER00373"/>
</dbReference>
<feature type="binding site" evidence="10">
    <location>
        <position position="133"/>
    </location>
    <ligand>
        <name>FAD</name>
        <dbReference type="ChEBI" id="CHEBI:57692"/>
    </ligand>
</feature>
<feature type="binding site" evidence="10">
    <location>
        <position position="161"/>
    </location>
    <ligand>
        <name>FAD</name>
        <dbReference type="ChEBI" id="CHEBI:57692"/>
    </ligand>
</feature>
<evidence type="ECO:0000256" key="5">
    <source>
        <dbReference type="ARBA" id="ARBA00022827"/>
    </source>
</evidence>
<comment type="cofactor">
    <cofactor evidence="10">
        <name>FAD</name>
        <dbReference type="ChEBI" id="CHEBI:57692"/>
    </cofactor>
    <text evidence="10">Binds 1 FAD per subunit.</text>
</comment>
<dbReference type="InterPro" id="IPR015659">
    <property type="entry name" value="Proline_oxidase"/>
</dbReference>
<dbReference type="InterPro" id="IPR029041">
    <property type="entry name" value="FAD-linked_oxidoreductase-like"/>
</dbReference>
<comment type="catalytic activity">
    <reaction evidence="8">
        <text>L-proline + a quinone = (S)-1-pyrroline-5-carboxylate + a quinol + H(+)</text>
        <dbReference type="Rhea" id="RHEA:23784"/>
        <dbReference type="ChEBI" id="CHEBI:15378"/>
        <dbReference type="ChEBI" id="CHEBI:17388"/>
        <dbReference type="ChEBI" id="CHEBI:24646"/>
        <dbReference type="ChEBI" id="CHEBI:60039"/>
        <dbReference type="ChEBI" id="CHEBI:132124"/>
        <dbReference type="EC" id="1.5.5.2"/>
    </reaction>
</comment>
<feature type="binding site" evidence="10">
    <location>
        <begin position="185"/>
        <end position="187"/>
    </location>
    <ligand>
        <name>FAD</name>
        <dbReference type="ChEBI" id="CHEBI:57692"/>
    </ligand>
</feature>
<keyword evidence="3" id="KW-0285">Flavoprotein</keyword>
<proteinExistence type="predicted"/>
<keyword evidence="4 10" id="KW-0547">Nucleotide-binding</keyword>
<evidence type="ECO:0000313" key="12">
    <source>
        <dbReference type="EMBL" id="SEA91574.1"/>
    </source>
</evidence>
<evidence type="ECO:0000256" key="8">
    <source>
        <dbReference type="ARBA" id="ARBA00048779"/>
    </source>
</evidence>
<dbReference type="EMBL" id="FNQR01000010">
    <property type="protein sequence ID" value="SEA91574.1"/>
    <property type="molecule type" value="Genomic_DNA"/>
</dbReference>
<dbReference type="EC" id="1.5.5.2" evidence="2"/>
<evidence type="ECO:0000256" key="10">
    <source>
        <dbReference type="PIRSR" id="PIRSR000196-2"/>
    </source>
</evidence>
<dbReference type="Proteomes" id="UP000198584">
    <property type="component" value="Unassembled WGS sequence"/>
</dbReference>
<reference evidence="12 13" key="1">
    <citation type="submission" date="2016-10" db="EMBL/GenBank/DDBJ databases">
        <authorList>
            <person name="de Groot N.N."/>
        </authorList>
    </citation>
    <scope>NUCLEOTIDE SEQUENCE [LARGE SCALE GENOMIC DNA]</scope>
    <source>
        <strain evidence="12 13">CCM7597</strain>
    </source>
</reference>
<dbReference type="Pfam" id="PF01619">
    <property type="entry name" value="Pro_dh"/>
    <property type="match status" value="1"/>
</dbReference>
<keyword evidence="7" id="KW-0642">Proline metabolism</keyword>
<dbReference type="PANTHER" id="PTHR13914">
    <property type="entry name" value="PROLINE OXIDASE"/>
    <property type="match status" value="1"/>
</dbReference>
<evidence type="ECO:0000256" key="7">
    <source>
        <dbReference type="ARBA" id="ARBA00023062"/>
    </source>
</evidence>
<feature type="binding site" evidence="10">
    <location>
        <position position="199"/>
    </location>
    <ligand>
        <name>FAD</name>
        <dbReference type="ChEBI" id="CHEBI:57692"/>
    </ligand>
</feature>
<dbReference type="PANTHER" id="PTHR13914:SF0">
    <property type="entry name" value="PROLINE DEHYDROGENASE 1, MITOCHONDRIAL"/>
    <property type="match status" value="1"/>
</dbReference>
<feature type="binding site" evidence="9">
    <location>
        <position position="98"/>
    </location>
    <ligand>
        <name>substrate</name>
    </ligand>
</feature>
<name>A0A1H4F2N4_9BACI</name>
<evidence type="ECO:0000256" key="3">
    <source>
        <dbReference type="ARBA" id="ARBA00022630"/>
    </source>
</evidence>
<evidence type="ECO:0000256" key="9">
    <source>
        <dbReference type="PIRSR" id="PIRSR000196-1"/>
    </source>
</evidence>
<evidence type="ECO:0000256" key="2">
    <source>
        <dbReference type="ARBA" id="ARBA00012695"/>
    </source>
</evidence>
<dbReference type="STRING" id="571932.SAMN05421743_11099"/>